<evidence type="ECO:0000313" key="1">
    <source>
        <dbReference type="EMBL" id="MFC0560147.1"/>
    </source>
</evidence>
<name>A0ABV6NHA1_9BACI</name>
<sequence>MIETSYKKEKAKELIDSKLTCSLKHRQDVTIPGSIRKKLFILPGEEVIIGLEEGSNDLFIRKYTNHSLENKMVVSDRGSIRIPTELTRALGLCKGDMFHIYLVKNENGLLLKKVNL</sequence>
<accession>A0ABV6NHA1</accession>
<keyword evidence="1" id="KW-0238">DNA-binding</keyword>
<dbReference type="EMBL" id="JBHLTR010000017">
    <property type="protein sequence ID" value="MFC0560147.1"/>
    <property type="molecule type" value="Genomic_DNA"/>
</dbReference>
<dbReference type="GO" id="GO:0003677">
    <property type="term" value="F:DNA binding"/>
    <property type="evidence" value="ECO:0007669"/>
    <property type="project" value="UniProtKB-KW"/>
</dbReference>
<dbReference type="RefSeq" id="WP_273840421.1">
    <property type="nucleotide sequence ID" value="NZ_JAQQWT010000002.1"/>
</dbReference>
<proteinExistence type="predicted"/>
<protein>
    <submittedName>
        <fullName evidence="1">AbrB/MazE/SpoVT family DNA-binding domain-containing protein</fullName>
    </submittedName>
</protein>
<dbReference type="SUPFAM" id="SSF89447">
    <property type="entry name" value="AbrB/MazE/MraZ-like"/>
    <property type="match status" value="1"/>
</dbReference>
<keyword evidence="2" id="KW-1185">Reference proteome</keyword>
<evidence type="ECO:0000313" key="2">
    <source>
        <dbReference type="Proteomes" id="UP001589833"/>
    </source>
</evidence>
<dbReference type="Proteomes" id="UP001589833">
    <property type="component" value="Unassembled WGS sequence"/>
</dbReference>
<dbReference type="Gene3D" id="2.10.260.10">
    <property type="match status" value="1"/>
</dbReference>
<dbReference type="InterPro" id="IPR037914">
    <property type="entry name" value="SpoVT-AbrB_sf"/>
</dbReference>
<gene>
    <name evidence="1" type="ORF">ACFFH4_13975</name>
</gene>
<organism evidence="1 2">
    <name type="scientific">Halalkalibacter alkalisediminis</name>
    <dbReference type="NCBI Taxonomy" id="935616"/>
    <lineage>
        <taxon>Bacteria</taxon>
        <taxon>Bacillati</taxon>
        <taxon>Bacillota</taxon>
        <taxon>Bacilli</taxon>
        <taxon>Bacillales</taxon>
        <taxon>Bacillaceae</taxon>
        <taxon>Halalkalibacter</taxon>
    </lineage>
</organism>
<comment type="caution">
    <text evidence="1">The sequence shown here is derived from an EMBL/GenBank/DDBJ whole genome shotgun (WGS) entry which is preliminary data.</text>
</comment>
<reference evidence="1 2" key="1">
    <citation type="submission" date="2024-09" db="EMBL/GenBank/DDBJ databases">
        <authorList>
            <person name="Sun Q."/>
            <person name="Mori K."/>
        </authorList>
    </citation>
    <scope>NUCLEOTIDE SEQUENCE [LARGE SCALE GENOMIC DNA]</scope>
    <source>
        <strain evidence="1 2">NCAIM B.02301</strain>
    </source>
</reference>